<protein>
    <recommendedName>
        <fullName evidence="4">Chalcone isomerase domain-containing protein</fullName>
    </recommendedName>
</protein>
<accession>A0ABV6CDA3</accession>
<dbReference type="EMBL" id="JBHLXE010000111">
    <property type="protein sequence ID" value="MFC0180964.1"/>
    <property type="molecule type" value="Genomic_DNA"/>
</dbReference>
<proteinExistence type="predicted"/>
<organism evidence="2 3">
    <name type="scientific">Thorsellia kenyensis</name>
    <dbReference type="NCBI Taxonomy" id="1549888"/>
    <lineage>
        <taxon>Bacteria</taxon>
        <taxon>Pseudomonadati</taxon>
        <taxon>Pseudomonadota</taxon>
        <taxon>Gammaproteobacteria</taxon>
        <taxon>Enterobacterales</taxon>
        <taxon>Thorselliaceae</taxon>
        <taxon>Thorsellia</taxon>
    </lineage>
</organism>
<sequence length="453" mass="52487">MKNNKRQLNFDNTNFLDFFYVKKKMNQLIWKYKRLQSKPQLLALLFKRAQRLISFHIRTIIIMFLFFAYSAFIWADSDSTVDYKKEPINFSHQLVDINNKELFTFSQHMIENILLIIQTPTLHVSLDKNIVAAELNLNSIKKAPDKYSEKNFHSAQETEIKLGQRLDEKKSILASEDLKEKTHNIEYLIDSQMNSKNDLTNLKESENISTSLSSNLKSNESLKQKEIIQIEEGVNHLIPIAVNHLNRFITPFKNPQVKTSSTVPIEVDGPVIYVLTEQAGPISLFISEKDDPLYAMSLTLISKRIPPREVTLISNFNRDKITQELMSTLYDFEDSFKQNHREHMSSRTNEIKEIMRSIFNKKIPNGFKVNNNVSSKILPKCEQKDVHIDFSKGLVLENENKLVFIGPISIRGNSSVHLNYDGCQYSKLMALAFYPKTYLEKKEQTLAILIAEK</sequence>
<feature type="transmembrane region" description="Helical" evidence="1">
    <location>
        <begin position="55"/>
        <end position="75"/>
    </location>
</feature>
<evidence type="ECO:0008006" key="4">
    <source>
        <dbReference type="Google" id="ProtNLM"/>
    </source>
</evidence>
<keyword evidence="1" id="KW-1133">Transmembrane helix</keyword>
<keyword evidence="1" id="KW-0472">Membrane</keyword>
<dbReference type="RefSeq" id="WP_385878275.1">
    <property type="nucleotide sequence ID" value="NZ_JBHLXE010000111.1"/>
</dbReference>
<keyword evidence="3" id="KW-1185">Reference proteome</keyword>
<reference evidence="2 3" key="1">
    <citation type="submission" date="2024-09" db="EMBL/GenBank/DDBJ databases">
        <authorList>
            <person name="Sun Q."/>
            <person name="Mori K."/>
        </authorList>
    </citation>
    <scope>NUCLEOTIDE SEQUENCE [LARGE SCALE GENOMIC DNA]</scope>
    <source>
        <strain evidence="2 3">CCM 8545</strain>
    </source>
</reference>
<evidence type="ECO:0000313" key="3">
    <source>
        <dbReference type="Proteomes" id="UP001589758"/>
    </source>
</evidence>
<gene>
    <name evidence="2" type="ORF">ACFFIT_12865</name>
</gene>
<comment type="caution">
    <text evidence="2">The sequence shown here is derived from an EMBL/GenBank/DDBJ whole genome shotgun (WGS) entry which is preliminary data.</text>
</comment>
<dbReference type="Proteomes" id="UP001589758">
    <property type="component" value="Unassembled WGS sequence"/>
</dbReference>
<name>A0ABV6CDA3_9GAMM</name>
<evidence type="ECO:0000256" key="1">
    <source>
        <dbReference type="SAM" id="Phobius"/>
    </source>
</evidence>
<keyword evidence="1" id="KW-0812">Transmembrane</keyword>
<evidence type="ECO:0000313" key="2">
    <source>
        <dbReference type="EMBL" id="MFC0180964.1"/>
    </source>
</evidence>